<evidence type="ECO:0000256" key="4">
    <source>
        <dbReference type="PROSITE-ProRule" id="PRU00473"/>
    </source>
</evidence>
<evidence type="ECO:0000313" key="6">
    <source>
        <dbReference type="EMBL" id="SMG17513.1"/>
    </source>
</evidence>
<comment type="subcellular location">
    <subcellularLocation>
        <location evidence="1">Cell outer membrane</location>
    </subcellularLocation>
</comment>
<dbReference type="SUPFAM" id="SSF82171">
    <property type="entry name" value="DPP6 N-terminal domain-like"/>
    <property type="match status" value="1"/>
</dbReference>
<accession>A0A1X7IRA1</accession>
<proteinExistence type="predicted"/>
<dbReference type="InterPro" id="IPR011042">
    <property type="entry name" value="6-blade_b-propeller_TolB-like"/>
</dbReference>
<keyword evidence="3" id="KW-0998">Cell outer membrane</keyword>
<protein>
    <submittedName>
        <fullName evidence="6">WD40-like Beta Propeller Repeat</fullName>
    </submittedName>
</protein>
<dbReference type="CDD" id="cd07185">
    <property type="entry name" value="OmpA_C-like"/>
    <property type="match status" value="1"/>
</dbReference>
<dbReference type="InterPro" id="IPR006664">
    <property type="entry name" value="OMP_bac"/>
</dbReference>
<evidence type="ECO:0000259" key="5">
    <source>
        <dbReference type="PROSITE" id="PS51123"/>
    </source>
</evidence>
<dbReference type="RefSeq" id="WP_245830818.1">
    <property type="nucleotide sequence ID" value="NZ_FXAW01000001.1"/>
</dbReference>
<organism evidence="6 7">
    <name type="scientific">Marivirga sericea</name>
    <dbReference type="NCBI Taxonomy" id="1028"/>
    <lineage>
        <taxon>Bacteria</taxon>
        <taxon>Pseudomonadati</taxon>
        <taxon>Bacteroidota</taxon>
        <taxon>Cytophagia</taxon>
        <taxon>Cytophagales</taxon>
        <taxon>Marivirgaceae</taxon>
        <taxon>Marivirga</taxon>
    </lineage>
</organism>
<sequence>MKHPFNLFFLIIVSLSFSLDLDAQNNPQLDFSKKEVDELFPFYFPNVNQINFYEDENALNKISKAQQAKNWERFKDLLENYVKQFATENFYKDTRLIWQLAKMEELYGDFEKSKSLYRLALKHHQSKIDLRQMEIFLDSVKLEQTDDYVPIDYYYELVDFRKSIDTLVPPRGVLLSMGKQINSNMEDYAPALTLDNKTMIFTSKRSLSGSLLSSNSNEDLYIAKQVDGMWQDAIQLRDINSRYNEGSATLNAEGDQIIFARCGAPDGFGNCDLYETHLNEDSVWTKAVNLGANLNSKAWDSHPTLSVTGDTLFYASDRIGGFGLADIYFSVRGEDNNWTTAKNLGPIVNTRGNEVSPFIHPRYNILYFSSNGHLLNFGGFDIYKSNAKSFLWDEPKNIGPLINTEGDEYYFTIDSESEDLFYAGSSSMRSRNLDLFSFPLPMEAMPGADTKVSGIVTDTVQGQPFRGIVSIVDIENGIEIAPKFTREDGSFEFNLINNANYVMVVQSDKLFRIEEMFFLSGDTVMNRNIDPISSKIRFKSIEFEKNSAKLRPDMYSDLDKVVDFLLDYPEFKLKISGHTDSSGDELRNKSLSQERADAIRDYIIILHPIEEDRVVAEGYGNSRPVVQDEETDDDRRLNRRVEFEIYRPKSD</sequence>
<keyword evidence="2 4" id="KW-0472">Membrane</keyword>
<dbReference type="InterPro" id="IPR036737">
    <property type="entry name" value="OmpA-like_sf"/>
</dbReference>
<evidence type="ECO:0000313" key="7">
    <source>
        <dbReference type="Proteomes" id="UP000193804"/>
    </source>
</evidence>
<dbReference type="PRINTS" id="PR01021">
    <property type="entry name" value="OMPADOMAIN"/>
</dbReference>
<dbReference type="Gene3D" id="3.30.1330.60">
    <property type="entry name" value="OmpA-like domain"/>
    <property type="match status" value="1"/>
</dbReference>
<dbReference type="Gene3D" id="2.120.10.30">
    <property type="entry name" value="TolB, C-terminal domain"/>
    <property type="match status" value="1"/>
</dbReference>
<name>A0A1X7IRA1_9BACT</name>
<gene>
    <name evidence="6" type="ORF">SAMN05661096_00969</name>
</gene>
<dbReference type="Pfam" id="PF07676">
    <property type="entry name" value="PD40"/>
    <property type="match status" value="3"/>
</dbReference>
<dbReference type="GO" id="GO:0009279">
    <property type="term" value="C:cell outer membrane"/>
    <property type="evidence" value="ECO:0007669"/>
    <property type="project" value="UniProtKB-SubCell"/>
</dbReference>
<evidence type="ECO:0000256" key="1">
    <source>
        <dbReference type="ARBA" id="ARBA00004442"/>
    </source>
</evidence>
<evidence type="ECO:0000256" key="2">
    <source>
        <dbReference type="ARBA" id="ARBA00023136"/>
    </source>
</evidence>
<reference evidence="7" key="1">
    <citation type="submission" date="2017-04" db="EMBL/GenBank/DDBJ databases">
        <authorList>
            <person name="Varghese N."/>
            <person name="Submissions S."/>
        </authorList>
    </citation>
    <scope>NUCLEOTIDE SEQUENCE [LARGE SCALE GENOMIC DNA]</scope>
    <source>
        <strain evidence="7">DSM 4125</strain>
    </source>
</reference>
<dbReference type="PROSITE" id="PS51123">
    <property type="entry name" value="OMPA_2"/>
    <property type="match status" value="1"/>
</dbReference>
<dbReference type="SUPFAM" id="SSF103088">
    <property type="entry name" value="OmpA-like"/>
    <property type="match status" value="1"/>
</dbReference>
<dbReference type="STRING" id="1028.SAMN05661096_00969"/>
<keyword evidence="7" id="KW-1185">Reference proteome</keyword>
<dbReference type="Proteomes" id="UP000193804">
    <property type="component" value="Unassembled WGS sequence"/>
</dbReference>
<dbReference type="Pfam" id="PF00691">
    <property type="entry name" value="OmpA"/>
    <property type="match status" value="1"/>
</dbReference>
<dbReference type="PANTHER" id="PTHR30329">
    <property type="entry name" value="STATOR ELEMENT OF FLAGELLAR MOTOR COMPLEX"/>
    <property type="match status" value="1"/>
</dbReference>
<dbReference type="EMBL" id="FXAW01000001">
    <property type="protein sequence ID" value="SMG17513.1"/>
    <property type="molecule type" value="Genomic_DNA"/>
</dbReference>
<dbReference type="InterPro" id="IPR011659">
    <property type="entry name" value="WD40"/>
</dbReference>
<dbReference type="InterPro" id="IPR050330">
    <property type="entry name" value="Bact_OuterMem_StrucFunc"/>
</dbReference>
<dbReference type="InterPro" id="IPR006665">
    <property type="entry name" value="OmpA-like"/>
</dbReference>
<evidence type="ECO:0000256" key="3">
    <source>
        <dbReference type="ARBA" id="ARBA00023237"/>
    </source>
</evidence>
<dbReference type="PANTHER" id="PTHR30329:SF21">
    <property type="entry name" value="LIPOPROTEIN YIAD-RELATED"/>
    <property type="match status" value="1"/>
</dbReference>
<feature type="domain" description="OmpA-like" evidence="5">
    <location>
        <begin position="530"/>
        <end position="649"/>
    </location>
</feature>
<dbReference type="AlphaFoldDB" id="A0A1X7IRA1"/>